<feature type="domain" description="Type I restriction modification DNA specificity" evidence="4">
    <location>
        <begin position="23"/>
        <end position="200"/>
    </location>
</feature>
<evidence type="ECO:0000313" key="5">
    <source>
        <dbReference type="EMBL" id="SFM45415.1"/>
    </source>
</evidence>
<evidence type="ECO:0000259" key="4">
    <source>
        <dbReference type="Pfam" id="PF01420"/>
    </source>
</evidence>
<dbReference type="SUPFAM" id="SSF116734">
    <property type="entry name" value="DNA methylase specificity domain"/>
    <property type="match status" value="1"/>
</dbReference>
<sequence length="258" mass="29364">MITNDSKKYVHKNKGMEWFGTIPDNWHITKLKRIFKLKNGGTPDSNNEEYWEENGIIWITPEDLEGTSSIIKNSRRHISHRGLENSSAKIIQPQSLILSTRAPIGKVKISAGHCTTNQGCKSLEPISCNIEVRYYYFILLSAKEHLNFLGSGTTFPELSNYNLINLYAPFPEYSEQVKIANYIENKTISVDLLIHKNEELIESLKEKRQALITETVTKGLDPYVEMKNSGVEWMGKIPANWTISRLGYESSINASLNP</sequence>
<dbReference type="PANTHER" id="PTHR30408">
    <property type="entry name" value="TYPE-1 RESTRICTION ENZYME ECOKI SPECIFICITY PROTEIN"/>
    <property type="match status" value="1"/>
</dbReference>
<protein>
    <submittedName>
        <fullName evidence="5">Type I restriction modification DNA specificity domain-containing protein</fullName>
    </submittedName>
</protein>
<dbReference type="Gene3D" id="3.90.220.20">
    <property type="entry name" value="DNA methylase specificity domains"/>
    <property type="match status" value="1"/>
</dbReference>
<dbReference type="STRING" id="266892.SAMN04488054_1551"/>
<dbReference type="GO" id="GO:0003677">
    <property type="term" value="F:DNA binding"/>
    <property type="evidence" value="ECO:0007669"/>
    <property type="project" value="UniProtKB-KW"/>
</dbReference>
<dbReference type="GO" id="GO:0009307">
    <property type="term" value="P:DNA restriction-modification system"/>
    <property type="evidence" value="ECO:0007669"/>
    <property type="project" value="UniProtKB-KW"/>
</dbReference>
<accession>A0A1I4R000</accession>
<dbReference type="RefSeq" id="WP_090929060.1">
    <property type="nucleotide sequence ID" value="NZ_FOTY01000055.1"/>
</dbReference>
<keyword evidence="6" id="KW-1185">Reference proteome</keyword>
<evidence type="ECO:0000256" key="1">
    <source>
        <dbReference type="ARBA" id="ARBA00010923"/>
    </source>
</evidence>
<keyword evidence="2" id="KW-0680">Restriction system</keyword>
<gene>
    <name evidence="5" type="ORF">SAMN04488054_1551</name>
</gene>
<dbReference type="AlphaFoldDB" id="A0A1I4R000"/>
<evidence type="ECO:0000313" key="6">
    <source>
        <dbReference type="Proteomes" id="UP000199668"/>
    </source>
</evidence>
<organism evidence="5 6">
    <name type="scientific">Salibacterium qingdaonense</name>
    <dbReference type="NCBI Taxonomy" id="266892"/>
    <lineage>
        <taxon>Bacteria</taxon>
        <taxon>Bacillati</taxon>
        <taxon>Bacillota</taxon>
        <taxon>Bacilli</taxon>
        <taxon>Bacillales</taxon>
        <taxon>Bacillaceae</taxon>
    </lineage>
</organism>
<dbReference type="Proteomes" id="UP000199668">
    <property type="component" value="Unassembled WGS sequence"/>
</dbReference>
<dbReference type="OrthoDB" id="9795776at2"/>
<dbReference type="Gene3D" id="1.10.287.1120">
    <property type="entry name" value="Bipartite methylase S protein"/>
    <property type="match status" value="1"/>
</dbReference>
<name>A0A1I4R000_9BACI</name>
<evidence type="ECO:0000256" key="2">
    <source>
        <dbReference type="ARBA" id="ARBA00022747"/>
    </source>
</evidence>
<dbReference type="EMBL" id="FOTY01000055">
    <property type="protein sequence ID" value="SFM45415.1"/>
    <property type="molecule type" value="Genomic_DNA"/>
</dbReference>
<dbReference type="CDD" id="cd17279">
    <property type="entry name" value="RMtype1_S_BmuCF2ORF3362P_TRD1-CR1_like"/>
    <property type="match status" value="1"/>
</dbReference>
<dbReference type="PANTHER" id="PTHR30408:SF12">
    <property type="entry name" value="TYPE I RESTRICTION ENZYME MJAVIII SPECIFICITY SUBUNIT"/>
    <property type="match status" value="1"/>
</dbReference>
<comment type="similarity">
    <text evidence="1">Belongs to the type-I restriction system S methylase family.</text>
</comment>
<dbReference type="InterPro" id="IPR052021">
    <property type="entry name" value="Type-I_RS_S_subunit"/>
</dbReference>
<dbReference type="InterPro" id="IPR000055">
    <property type="entry name" value="Restrct_endonuc_typeI_TRD"/>
</dbReference>
<evidence type="ECO:0000256" key="3">
    <source>
        <dbReference type="ARBA" id="ARBA00023125"/>
    </source>
</evidence>
<reference evidence="5 6" key="1">
    <citation type="submission" date="2016-10" db="EMBL/GenBank/DDBJ databases">
        <authorList>
            <person name="de Groot N.N."/>
        </authorList>
    </citation>
    <scope>NUCLEOTIDE SEQUENCE [LARGE SCALE GENOMIC DNA]</scope>
    <source>
        <strain evidence="5 6">CGMCC 1.6134</strain>
    </source>
</reference>
<keyword evidence="3" id="KW-0238">DNA-binding</keyword>
<dbReference type="InterPro" id="IPR044946">
    <property type="entry name" value="Restrct_endonuc_typeI_TRD_sf"/>
</dbReference>
<dbReference type="Pfam" id="PF01420">
    <property type="entry name" value="Methylase_S"/>
    <property type="match status" value="1"/>
</dbReference>
<proteinExistence type="inferred from homology"/>